<sequence length="186" mass="20937">MHMLIDIKILHLHRPIYYEKIELVSDEIQNNAISALAARYGECLLVFRNDNLLILSDDGPHLASKLVPSTAYRIAVRDGGKGSTDTASAIPDESQGNIVGRSAPRQLSADYSIARFTLSAADYAFFQWRAESAPQPSIMFEEFAREIWWERLETEGAWFLRLVLEDGKTSVQALRLVLSTLCKRGH</sequence>
<organism evidence="1">
    <name type="scientific">uncultured spirochete</name>
    <dbReference type="NCBI Taxonomy" id="156406"/>
    <lineage>
        <taxon>Bacteria</taxon>
        <taxon>Pseudomonadati</taxon>
        <taxon>Spirochaetota</taxon>
        <taxon>Spirochaetia</taxon>
        <taxon>Spirochaetales</taxon>
        <taxon>environmental samples</taxon>
    </lineage>
</organism>
<dbReference type="AlphaFoldDB" id="A0A3P3XGL7"/>
<proteinExistence type="predicted"/>
<dbReference type="EMBL" id="FWDM01000010">
    <property type="protein sequence ID" value="SLM11205.1"/>
    <property type="molecule type" value="Genomic_DNA"/>
</dbReference>
<gene>
    <name evidence="1" type="ORF">SPIROBIBN47_180052</name>
</gene>
<name>A0A3P3XGL7_9SPIR</name>
<evidence type="ECO:0000313" key="1">
    <source>
        <dbReference type="EMBL" id="SLM11205.1"/>
    </source>
</evidence>
<accession>A0A3P3XGL7</accession>
<protein>
    <submittedName>
        <fullName evidence="1">Uncharacterized protein</fullName>
    </submittedName>
</protein>
<reference evidence="1" key="1">
    <citation type="submission" date="2017-02" db="EMBL/GenBank/DDBJ databases">
        <authorList>
            <person name="Regsiter A."/>
            <person name="William W."/>
        </authorList>
    </citation>
    <scope>NUCLEOTIDE SEQUENCE</scope>
    <source>
        <strain evidence="1">Bib</strain>
    </source>
</reference>